<evidence type="ECO:0000259" key="1">
    <source>
        <dbReference type="PROSITE" id="PS51186"/>
    </source>
</evidence>
<keyword evidence="3" id="KW-1185">Reference proteome</keyword>
<reference evidence="2 3" key="1">
    <citation type="submission" date="2021-01" db="EMBL/GenBank/DDBJ databases">
        <title>Genomic Encyclopedia of Type Strains, Phase IV (KMG-IV): sequencing the most valuable type-strain genomes for metagenomic binning, comparative biology and taxonomic classification.</title>
        <authorList>
            <person name="Goeker M."/>
        </authorList>
    </citation>
    <scope>NUCLEOTIDE SEQUENCE [LARGE SCALE GENOMIC DNA]</scope>
    <source>
        <strain evidence="2 3">DSM 24834</strain>
    </source>
</reference>
<gene>
    <name evidence="2" type="ORF">JOC86_002837</name>
</gene>
<dbReference type="Gene3D" id="3.40.630.30">
    <property type="match status" value="1"/>
</dbReference>
<sequence>MNVIIRKAEKQDAPMVARVHVESWRTTYSSILTKEYLNSLNEKDKCELWNRVLSENHYTFIAETEDNKVIGFASFGKERSGDYCGELFAIYILKEYHGQRIGTRLFQSGVEALMKVGFKDVFVWVIAENPSRYFYSSLNGEKVKNEKVKIDNLLVDEEGYLWNNLQKLNEQLSRIV</sequence>
<dbReference type="SUPFAM" id="SSF55729">
    <property type="entry name" value="Acyl-CoA N-acyltransferases (Nat)"/>
    <property type="match status" value="1"/>
</dbReference>
<feature type="domain" description="N-acetyltransferase" evidence="1">
    <location>
        <begin position="3"/>
        <end position="166"/>
    </location>
</feature>
<protein>
    <submittedName>
        <fullName evidence="2">GNAT superfamily N-acetyltransferase</fullName>
    </submittedName>
</protein>
<dbReference type="Pfam" id="PF00583">
    <property type="entry name" value="Acetyltransf_1"/>
    <property type="match status" value="1"/>
</dbReference>
<dbReference type="EMBL" id="JAFBDZ010000002">
    <property type="protein sequence ID" value="MBM7586295.1"/>
    <property type="molecule type" value="Genomic_DNA"/>
</dbReference>
<dbReference type="InterPro" id="IPR000182">
    <property type="entry name" value="GNAT_dom"/>
</dbReference>
<dbReference type="Proteomes" id="UP001646157">
    <property type="component" value="Unassembled WGS sequence"/>
</dbReference>
<name>A0ABS2NEL5_9BACI</name>
<evidence type="ECO:0000313" key="3">
    <source>
        <dbReference type="Proteomes" id="UP001646157"/>
    </source>
</evidence>
<dbReference type="PROSITE" id="PS51186">
    <property type="entry name" value="GNAT"/>
    <property type="match status" value="1"/>
</dbReference>
<comment type="caution">
    <text evidence="2">The sequence shown here is derived from an EMBL/GenBank/DDBJ whole genome shotgun (WGS) entry which is preliminary data.</text>
</comment>
<dbReference type="CDD" id="cd04301">
    <property type="entry name" value="NAT_SF"/>
    <property type="match status" value="1"/>
</dbReference>
<dbReference type="RefSeq" id="WP_205173444.1">
    <property type="nucleotide sequence ID" value="NZ_JAFBDZ010000002.1"/>
</dbReference>
<proteinExistence type="predicted"/>
<accession>A0ABS2NEL5</accession>
<organism evidence="2 3">
    <name type="scientific">Rossellomorea pakistanensis</name>
    <dbReference type="NCBI Taxonomy" id="992288"/>
    <lineage>
        <taxon>Bacteria</taxon>
        <taxon>Bacillati</taxon>
        <taxon>Bacillota</taxon>
        <taxon>Bacilli</taxon>
        <taxon>Bacillales</taxon>
        <taxon>Bacillaceae</taxon>
        <taxon>Rossellomorea</taxon>
    </lineage>
</organism>
<evidence type="ECO:0000313" key="2">
    <source>
        <dbReference type="EMBL" id="MBM7586295.1"/>
    </source>
</evidence>
<dbReference type="InterPro" id="IPR016181">
    <property type="entry name" value="Acyl_CoA_acyltransferase"/>
</dbReference>